<sequence>MKWIIKITITLTFLFISYTISEGDTVKHNAEYYYKIEEYRYYSLNYESIEYWTKKYNIKFPEVFIQQVIVETGELSSLICLENNNLTGMKFPYKRTTTAIGSQRGHALYKHWIESIRDYALWQDFYKCRLNEISTSKEYYKFLEVVSYSTNKRYTKILKRVRVSNHV</sequence>
<accession>A0A6M3M1J1</accession>
<dbReference type="Pfam" id="PF01832">
    <property type="entry name" value="Glucosaminidase"/>
    <property type="match status" value="1"/>
</dbReference>
<name>A0A6M3M1J1_9ZZZZ</name>
<dbReference type="Gene3D" id="1.10.530.10">
    <property type="match status" value="1"/>
</dbReference>
<protein>
    <submittedName>
        <fullName evidence="2">Putative glycoside hydrolase</fullName>
    </submittedName>
</protein>
<organism evidence="2">
    <name type="scientific">viral metagenome</name>
    <dbReference type="NCBI Taxonomy" id="1070528"/>
    <lineage>
        <taxon>unclassified sequences</taxon>
        <taxon>metagenomes</taxon>
        <taxon>organismal metagenomes</taxon>
    </lineage>
</organism>
<evidence type="ECO:0000313" key="2">
    <source>
        <dbReference type="EMBL" id="QJA99662.1"/>
    </source>
</evidence>
<keyword evidence="2" id="KW-0378">Hydrolase</keyword>
<feature type="domain" description="Mannosyl-glycoprotein endo-beta-N-acetylglucosamidase-like" evidence="1">
    <location>
        <begin position="53"/>
        <end position="161"/>
    </location>
</feature>
<dbReference type="EMBL" id="MT143661">
    <property type="protein sequence ID" value="QJA99662.1"/>
    <property type="molecule type" value="Genomic_DNA"/>
</dbReference>
<evidence type="ECO:0000259" key="1">
    <source>
        <dbReference type="Pfam" id="PF01832"/>
    </source>
</evidence>
<dbReference type="InterPro" id="IPR002901">
    <property type="entry name" value="MGlyc_endo_b_GlcNAc-like_dom"/>
</dbReference>
<dbReference type="AlphaFoldDB" id="A0A6M3M1J1"/>
<reference evidence="2" key="1">
    <citation type="submission" date="2020-03" db="EMBL/GenBank/DDBJ databases">
        <title>The deep terrestrial virosphere.</title>
        <authorList>
            <person name="Holmfeldt K."/>
            <person name="Nilsson E."/>
            <person name="Simone D."/>
            <person name="Lopez-Fernandez M."/>
            <person name="Wu X."/>
            <person name="de Brujin I."/>
            <person name="Lundin D."/>
            <person name="Andersson A."/>
            <person name="Bertilsson S."/>
            <person name="Dopson M."/>
        </authorList>
    </citation>
    <scope>NUCLEOTIDE SEQUENCE</scope>
    <source>
        <strain evidence="2">MM171A00924</strain>
    </source>
</reference>
<dbReference type="GO" id="GO:0004040">
    <property type="term" value="F:amidase activity"/>
    <property type="evidence" value="ECO:0007669"/>
    <property type="project" value="InterPro"/>
</dbReference>
<gene>
    <name evidence="2" type="ORF">MM171A00924_0017</name>
</gene>
<proteinExistence type="predicted"/>